<feature type="transmembrane region" description="Helical" evidence="7">
    <location>
        <begin position="217"/>
        <end position="240"/>
    </location>
</feature>
<accession>A0A0M0JLT3</accession>
<keyword evidence="10" id="KW-1185">Reference proteome</keyword>
<dbReference type="OrthoDB" id="445556at2759"/>
<feature type="transmembrane region" description="Helical" evidence="7">
    <location>
        <begin position="365"/>
        <end position="393"/>
    </location>
</feature>
<dbReference type="PANTHER" id="PTHR44027:SF7">
    <property type="entry name" value="DNAJ HOMOLOG SUBFAMILY C MEMBER 5 HOMOLOG"/>
    <property type="match status" value="1"/>
</dbReference>
<evidence type="ECO:0000256" key="7">
    <source>
        <dbReference type="SAM" id="Phobius"/>
    </source>
</evidence>
<dbReference type="InterPro" id="IPR019396">
    <property type="entry name" value="TM_Fragile-X-F-assoc"/>
</dbReference>
<evidence type="ECO:0000259" key="8">
    <source>
        <dbReference type="PROSITE" id="PS50076"/>
    </source>
</evidence>
<dbReference type="InterPro" id="IPR001623">
    <property type="entry name" value="DnaJ_domain"/>
</dbReference>
<dbReference type="Pfam" id="PF10269">
    <property type="entry name" value="Tmemb_185A"/>
    <property type="match status" value="1"/>
</dbReference>
<dbReference type="GO" id="GO:0005737">
    <property type="term" value="C:cytoplasm"/>
    <property type="evidence" value="ECO:0007669"/>
    <property type="project" value="UniProtKB-ARBA"/>
</dbReference>
<dbReference type="CDD" id="cd06257">
    <property type="entry name" value="DnaJ"/>
    <property type="match status" value="1"/>
</dbReference>
<keyword evidence="7" id="KW-0812">Transmembrane</keyword>
<dbReference type="AlphaFoldDB" id="A0A0M0JLT3"/>
<feature type="domain" description="J" evidence="8">
    <location>
        <begin position="26"/>
        <end position="88"/>
    </location>
</feature>
<proteinExistence type="predicted"/>
<sequence length="571" mass="61084">MRVPGTDADSDAGSDAGGPGAINNKKHYRTLGVSTTASASEIKRAYHKLALRFHPDKNPGQSDRFNEINNAYTILSDPRKKQLYDQFGEQGVQISDMMAQQGLPPWLLSPTGRCAVCSSIVGVILLFLVLLPLFVLLRADATITWAWAIVLTPVWLANLAWGAGLLLLVCKPQHEESRHDCRGVQAVYRTATYALVLASEILLAIKLDNPDHAPLPFIGALIPLLLTFVPGVARNLYALVKGVYQRVRPREGVRPPTNEQLAGPARACAGRLLLASTITLAALVEDGILHLSWWLVLLPGWMQCALLVHQWYGALKAHMLSRDGTEEERASKAVVLGLAAFGGSLGLTCFLLLSLRVGGPADYPAWVIGMPVFGLLGLIVCCGACCACCAAMVQSISKQNPPYAEVRTPPDEEAAEAAPPPTPTGVQTPARADPSELSPRRPETRASDQVPTDWPPSSSEGGSYFTRRESRTTSATDVHLAGLVDLTQQLSERVPGESPEPPLDVAWAVPPSPAIGGSPQPSARTGPPATTPATTPGGGLSVREMRKALSARGIAHEHCLERAELEALMRS</sequence>
<feature type="compositionally biased region" description="Low complexity" evidence="6">
    <location>
        <begin position="525"/>
        <end position="535"/>
    </location>
</feature>
<dbReference type="SUPFAM" id="SSF46565">
    <property type="entry name" value="Chaperone J-domain"/>
    <property type="match status" value="1"/>
</dbReference>
<dbReference type="SMART" id="SM00271">
    <property type="entry name" value="DnaJ"/>
    <property type="match status" value="1"/>
</dbReference>
<reference evidence="10" key="1">
    <citation type="journal article" date="2015" name="PLoS Genet.">
        <title>Genome Sequence and Transcriptome Analyses of Chrysochromulina tobin: Metabolic Tools for Enhanced Algal Fitness in the Prominent Order Prymnesiales (Haptophyceae).</title>
        <authorList>
            <person name="Hovde B.T."/>
            <person name="Deodato C.R."/>
            <person name="Hunsperger H.M."/>
            <person name="Ryken S.A."/>
            <person name="Yost W."/>
            <person name="Jha R.K."/>
            <person name="Patterson J."/>
            <person name="Monnat R.J. Jr."/>
            <person name="Barlow S.B."/>
            <person name="Starkenburg S.R."/>
            <person name="Cattolico R.A."/>
        </authorList>
    </citation>
    <scope>NUCLEOTIDE SEQUENCE</scope>
    <source>
        <strain evidence="10">CCMP291</strain>
    </source>
</reference>
<comment type="subcellular location">
    <subcellularLocation>
        <location evidence="1">Membrane</location>
        <topology evidence="1">Lipid-anchor</topology>
    </subcellularLocation>
</comment>
<evidence type="ECO:0000256" key="6">
    <source>
        <dbReference type="SAM" id="MobiDB-lite"/>
    </source>
</evidence>
<keyword evidence="3" id="KW-0564">Palmitate</keyword>
<evidence type="ECO:0000256" key="2">
    <source>
        <dbReference type="ARBA" id="ARBA00023136"/>
    </source>
</evidence>
<feature type="transmembrane region" description="Helical" evidence="7">
    <location>
        <begin position="114"/>
        <end position="139"/>
    </location>
</feature>
<dbReference type="PRINTS" id="PR00625">
    <property type="entry name" value="JDOMAIN"/>
</dbReference>
<feature type="compositionally biased region" description="Polar residues" evidence="6">
    <location>
        <begin position="447"/>
        <end position="461"/>
    </location>
</feature>
<dbReference type="PANTHER" id="PTHR44027">
    <property type="entry name" value="DNAJ HOMOLOG SUBFAMILY C MEMBER 5 HOMOLOG"/>
    <property type="match status" value="1"/>
</dbReference>
<keyword evidence="2 7" id="KW-0472">Membrane</keyword>
<dbReference type="InterPro" id="IPR036869">
    <property type="entry name" value="J_dom_sf"/>
</dbReference>
<dbReference type="Proteomes" id="UP000037460">
    <property type="component" value="Unassembled WGS sequence"/>
</dbReference>
<dbReference type="GO" id="GO:0016020">
    <property type="term" value="C:membrane"/>
    <property type="evidence" value="ECO:0007669"/>
    <property type="project" value="UniProtKB-SubCell"/>
</dbReference>
<gene>
    <name evidence="9" type="ORF">Ctob_008500</name>
</gene>
<evidence type="ECO:0000256" key="1">
    <source>
        <dbReference type="ARBA" id="ARBA00004635"/>
    </source>
</evidence>
<dbReference type="PROSITE" id="PS50076">
    <property type="entry name" value="DNAJ_2"/>
    <property type="match status" value="1"/>
</dbReference>
<organism evidence="9 10">
    <name type="scientific">Chrysochromulina tobinii</name>
    <dbReference type="NCBI Taxonomy" id="1460289"/>
    <lineage>
        <taxon>Eukaryota</taxon>
        <taxon>Haptista</taxon>
        <taxon>Haptophyta</taxon>
        <taxon>Prymnesiophyceae</taxon>
        <taxon>Prymnesiales</taxon>
        <taxon>Chrysochromulinaceae</taxon>
        <taxon>Chrysochromulina</taxon>
    </lineage>
</organism>
<feature type="region of interest" description="Disordered" evidence="6">
    <location>
        <begin position="400"/>
        <end position="476"/>
    </location>
</feature>
<dbReference type="Gene3D" id="1.10.287.110">
    <property type="entry name" value="DnaJ domain"/>
    <property type="match status" value="1"/>
</dbReference>
<dbReference type="EMBL" id="JWZX01002743">
    <property type="protein sequence ID" value="KOO27233.1"/>
    <property type="molecule type" value="Genomic_DNA"/>
</dbReference>
<evidence type="ECO:0000256" key="3">
    <source>
        <dbReference type="ARBA" id="ARBA00023139"/>
    </source>
</evidence>
<feature type="transmembrane region" description="Helical" evidence="7">
    <location>
        <begin position="145"/>
        <end position="170"/>
    </location>
</feature>
<feature type="region of interest" description="Disordered" evidence="6">
    <location>
        <begin position="1"/>
        <end position="25"/>
    </location>
</feature>
<feature type="transmembrane region" description="Helical" evidence="7">
    <location>
        <begin position="186"/>
        <end position="205"/>
    </location>
</feature>
<comment type="caution">
    <text evidence="9">The sequence shown here is derived from an EMBL/GenBank/DDBJ whole genome shotgun (WGS) entry which is preliminary data.</text>
</comment>
<name>A0A0M0JLT3_9EUKA</name>
<feature type="region of interest" description="Disordered" evidence="6">
    <location>
        <begin position="493"/>
        <end position="542"/>
    </location>
</feature>
<evidence type="ECO:0000256" key="5">
    <source>
        <dbReference type="ARBA" id="ARBA00023288"/>
    </source>
</evidence>
<keyword evidence="7" id="KW-1133">Transmembrane helix</keyword>
<keyword evidence="4" id="KW-0143">Chaperone</keyword>
<evidence type="ECO:0000313" key="10">
    <source>
        <dbReference type="Proteomes" id="UP000037460"/>
    </source>
</evidence>
<keyword evidence="5" id="KW-0449">Lipoprotein</keyword>
<dbReference type="Pfam" id="PF00226">
    <property type="entry name" value="DnaJ"/>
    <property type="match status" value="1"/>
</dbReference>
<evidence type="ECO:0000313" key="9">
    <source>
        <dbReference type="EMBL" id="KOO27233.1"/>
    </source>
</evidence>
<feature type="transmembrane region" description="Helical" evidence="7">
    <location>
        <begin position="333"/>
        <end position="353"/>
    </location>
</feature>
<evidence type="ECO:0000256" key="4">
    <source>
        <dbReference type="ARBA" id="ARBA00023186"/>
    </source>
</evidence>
<dbReference type="InterPro" id="IPR051434">
    <property type="entry name" value="DnaJ_C_subfamily_member5"/>
</dbReference>
<protein>
    <recommendedName>
        <fullName evidence="8">J domain-containing protein</fullName>
    </recommendedName>
</protein>